<keyword evidence="1" id="KW-0175">Coiled coil</keyword>
<dbReference type="PROSITE" id="PS51257">
    <property type="entry name" value="PROKAR_LIPOPROTEIN"/>
    <property type="match status" value="1"/>
</dbReference>
<dbReference type="AlphaFoldDB" id="A0A7H0GMG1"/>
<feature type="signal peptide" evidence="3">
    <location>
        <begin position="1"/>
        <end position="31"/>
    </location>
</feature>
<keyword evidence="2" id="KW-0472">Membrane</keyword>
<keyword evidence="2" id="KW-0812">Transmembrane</keyword>
<evidence type="ECO:0000256" key="3">
    <source>
        <dbReference type="SAM" id="SignalP"/>
    </source>
</evidence>
<keyword evidence="2" id="KW-1133">Transmembrane helix</keyword>
<organism evidence="5 6">
    <name type="scientific">Diaphorobacter aerolatus</name>
    <dbReference type="NCBI Taxonomy" id="1288495"/>
    <lineage>
        <taxon>Bacteria</taxon>
        <taxon>Pseudomonadati</taxon>
        <taxon>Pseudomonadota</taxon>
        <taxon>Betaproteobacteria</taxon>
        <taxon>Burkholderiales</taxon>
        <taxon>Comamonadaceae</taxon>
        <taxon>Diaphorobacter</taxon>
    </lineage>
</organism>
<dbReference type="Proteomes" id="UP000516028">
    <property type="component" value="Chromosome"/>
</dbReference>
<dbReference type="RefSeq" id="WP_187725066.1">
    <property type="nucleotide sequence ID" value="NZ_CP060783.1"/>
</dbReference>
<dbReference type="EMBL" id="CP060783">
    <property type="protein sequence ID" value="QNP49477.1"/>
    <property type="molecule type" value="Genomic_DNA"/>
</dbReference>
<accession>A0A7H0GMG1</accession>
<evidence type="ECO:0000313" key="5">
    <source>
        <dbReference type="EMBL" id="QNP49477.1"/>
    </source>
</evidence>
<keyword evidence="3" id="KW-0732">Signal</keyword>
<keyword evidence="6" id="KW-1185">Reference proteome</keyword>
<gene>
    <name evidence="5" type="ORF">H9K75_05555</name>
</gene>
<evidence type="ECO:0000259" key="4">
    <source>
        <dbReference type="Pfam" id="PF14257"/>
    </source>
</evidence>
<reference evidence="5 6" key="1">
    <citation type="submission" date="2020-08" db="EMBL/GenBank/DDBJ databases">
        <title>Genome sequence of Diaphorobacter aerolatus KACC 16536T.</title>
        <authorList>
            <person name="Hyun D.-W."/>
            <person name="Bae J.-W."/>
        </authorList>
    </citation>
    <scope>NUCLEOTIDE SEQUENCE [LARGE SCALE GENOMIC DNA]</scope>
    <source>
        <strain evidence="5 6">KACC 16536</strain>
    </source>
</reference>
<dbReference type="KEGG" id="daer:H9K75_05555"/>
<protein>
    <submittedName>
        <fullName evidence="5">DUF4349 domain-containing protein</fullName>
    </submittedName>
</protein>
<feature type="domain" description="DUF4349" evidence="4">
    <location>
        <begin position="100"/>
        <end position="313"/>
    </location>
</feature>
<sequence>MISSVRAGVSARWQSLARAGFGVLVAGALLAACSPQDGNDSPAAVEVDARGAEQVAQMTQKMAAGGDVRRRMAEAVPAPAPAPASLTATSSPTSADEVQRFLAVRHHLQIEAPAADLAGLWGAVKARCEQLDCQVEASALQRETSHSAGSAYLTMRVNPRDFAMLTDALGSTAKVLQHQTSSEDKTGEVIDVEARIKNRTEYRDSLRELLRERDVKRKLSDLMEIRDTLSQVQAEIDAAQTQRKLLEKETVKQFVQMQFQPQRVVLSGTYSPWLQTWTGAWNALTGSAQTMVIGVAALLPWLVVLGVLLLPVWLLLRTWRARRRARVSAAAVAA</sequence>
<feature type="chain" id="PRO_5028916952" evidence="3">
    <location>
        <begin position="32"/>
        <end position="334"/>
    </location>
</feature>
<evidence type="ECO:0000256" key="1">
    <source>
        <dbReference type="SAM" id="Coils"/>
    </source>
</evidence>
<name>A0A7H0GMG1_9BURK</name>
<proteinExistence type="predicted"/>
<feature type="coiled-coil region" evidence="1">
    <location>
        <begin position="222"/>
        <end position="249"/>
    </location>
</feature>
<dbReference type="InterPro" id="IPR025645">
    <property type="entry name" value="DUF4349"/>
</dbReference>
<feature type="transmembrane region" description="Helical" evidence="2">
    <location>
        <begin position="291"/>
        <end position="316"/>
    </location>
</feature>
<evidence type="ECO:0000313" key="6">
    <source>
        <dbReference type="Proteomes" id="UP000516028"/>
    </source>
</evidence>
<evidence type="ECO:0000256" key="2">
    <source>
        <dbReference type="SAM" id="Phobius"/>
    </source>
</evidence>
<dbReference type="Pfam" id="PF14257">
    <property type="entry name" value="DUF4349"/>
    <property type="match status" value="1"/>
</dbReference>